<dbReference type="GO" id="GO:0005829">
    <property type="term" value="C:cytosol"/>
    <property type="evidence" value="ECO:0007669"/>
    <property type="project" value="TreeGrafter"/>
</dbReference>
<feature type="domain" description="Glycosyl transferase family 3" evidence="10">
    <location>
        <begin position="81"/>
        <end position="337"/>
    </location>
</feature>
<proteinExistence type="inferred from homology"/>
<keyword evidence="6" id="KW-0822">Tryptophan biosynthesis</keyword>
<dbReference type="PANTHER" id="PTHR43285:SF2">
    <property type="entry name" value="ANTHRANILATE PHOSPHORIBOSYLTRANSFERASE"/>
    <property type="match status" value="1"/>
</dbReference>
<name>A0AAV5RML4_STABA</name>
<sequence>MVMKLGQYTSKLIDDPESLTESDIDEALNLILHSEETSDIAVAGFLVAARATNRDHREDFIATTVKNLLKEAKKFEPNNEEEFLDIVGTGGDGKNTFNVSTTSAIVVAGTGLVKVAKHGGPASTSSSGASDLLSNLDIDLSKVTHEKMPDLLSNDFTYMSGPVFHPILARVRDVRKQLGVPTIFNLVGPLLNPAPIKARVLGVYTPSLGRTYAEAARRLFPNKPALVVCGAEGLDEISPAGDTFIWHLLPDGTIEEKVINPEYFGLPLHSLEEVAGGTPQENADIVKKLVNNELSDNDAIKDYVLLNSAALLYASGVVSSFEDGIIAANDSIKNGGAKKSLESFTHAVKLL</sequence>
<comment type="caution">
    <text evidence="11">The sequence shown here is derived from an EMBL/GenBank/DDBJ whole genome shotgun (WGS) entry which is preliminary data.</text>
</comment>
<evidence type="ECO:0000256" key="2">
    <source>
        <dbReference type="ARBA" id="ARBA00011948"/>
    </source>
</evidence>
<comment type="similarity">
    <text evidence="8">Belongs to the anthranilate phosphoribosyltransferase family.</text>
</comment>
<dbReference type="EMBL" id="BTGC01000008">
    <property type="protein sequence ID" value="GMM52670.1"/>
    <property type="molecule type" value="Genomic_DNA"/>
</dbReference>
<evidence type="ECO:0000256" key="8">
    <source>
        <dbReference type="ARBA" id="ARBA00061500"/>
    </source>
</evidence>
<evidence type="ECO:0000256" key="1">
    <source>
        <dbReference type="ARBA" id="ARBA00004907"/>
    </source>
</evidence>
<evidence type="ECO:0000256" key="4">
    <source>
        <dbReference type="ARBA" id="ARBA00022676"/>
    </source>
</evidence>
<dbReference type="EC" id="2.4.2.18" evidence="2"/>
<gene>
    <name evidence="11" type="ORF">DASB73_036330</name>
</gene>
<evidence type="ECO:0000256" key="9">
    <source>
        <dbReference type="ARBA" id="ARBA00071401"/>
    </source>
</evidence>
<keyword evidence="12" id="KW-1185">Reference proteome</keyword>
<reference evidence="11 12" key="1">
    <citation type="journal article" date="2023" name="Elife">
        <title>Identification of key yeast species and microbe-microbe interactions impacting larval growth of Drosophila in the wild.</title>
        <authorList>
            <person name="Mure A."/>
            <person name="Sugiura Y."/>
            <person name="Maeda R."/>
            <person name="Honda K."/>
            <person name="Sakurai N."/>
            <person name="Takahashi Y."/>
            <person name="Watada M."/>
            <person name="Katoh T."/>
            <person name="Gotoh A."/>
            <person name="Gotoh Y."/>
            <person name="Taniguchi I."/>
            <person name="Nakamura K."/>
            <person name="Hayashi T."/>
            <person name="Katayama T."/>
            <person name="Uemura T."/>
            <person name="Hattori Y."/>
        </authorList>
    </citation>
    <scope>NUCLEOTIDE SEQUENCE [LARGE SCALE GENOMIC DNA]</scope>
    <source>
        <strain evidence="11 12">SB-73</strain>
    </source>
</reference>
<dbReference type="AlphaFoldDB" id="A0AAV5RML4"/>
<comment type="pathway">
    <text evidence="1">Amino-acid biosynthesis; L-tryptophan biosynthesis; L-tryptophan from chorismate: step 2/5.</text>
</comment>
<dbReference type="NCBIfam" id="TIGR01245">
    <property type="entry name" value="trpD"/>
    <property type="match status" value="1"/>
</dbReference>
<dbReference type="Pfam" id="PF00591">
    <property type="entry name" value="Glycos_transf_3"/>
    <property type="match status" value="1"/>
</dbReference>
<dbReference type="SUPFAM" id="SSF52418">
    <property type="entry name" value="Nucleoside phosphorylase/phosphoribosyltransferase catalytic domain"/>
    <property type="match status" value="1"/>
</dbReference>
<evidence type="ECO:0000256" key="5">
    <source>
        <dbReference type="ARBA" id="ARBA00022679"/>
    </source>
</evidence>
<dbReference type="Gene3D" id="3.40.1030.10">
    <property type="entry name" value="Nucleoside phosphorylase/phosphoribosyltransferase catalytic domain"/>
    <property type="match status" value="1"/>
</dbReference>
<organism evidence="11 12">
    <name type="scientific">Starmerella bacillaris</name>
    <name type="common">Yeast</name>
    <name type="synonym">Candida zemplinina</name>
    <dbReference type="NCBI Taxonomy" id="1247836"/>
    <lineage>
        <taxon>Eukaryota</taxon>
        <taxon>Fungi</taxon>
        <taxon>Dikarya</taxon>
        <taxon>Ascomycota</taxon>
        <taxon>Saccharomycotina</taxon>
        <taxon>Dipodascomycetes</taxon>
        <taxon>Dipodascales</taxon>
        <taxon>Trichomonascaceae</taxon>
        <taxon>Starmerella</taxon>
    </lineage>
</organism>
<accession>A0AAV5RML4</accession>
<keyword evidence="7" id="KW-0057">Aromatic amino acid biosynthesis</keyword>
<evidence type="ECO:0000259" key="10">
    <source>
        <dbReference type="Pfam" id="PF00591"/>
    </source>
</evidence>
<evidence type="ECO:0000313" key="11">
    <source>
        <dbReference type="EMBL" id="GMM52670.1"/>
    </source>
</evidence>
<evidence type="ECO:0000256" key="7">
    <source>
        <dbReference type="ARBA" id="ARBA00023141"/>
    </source>
</evidence>
<evidence type="ECO:0000256" key="6">
    <source>
        <dbReference type="ARBA" id="ARBA00022822"/>
    </source>
</evidence>
<dbReference type="PANTHER" id="PTHR43285">
    <property type="entry name" value="ANTHRANILATE PHOSPHORIBOSYLTRANSFERASE"/>
    <property type="match status" value="1"/>
</dbReference>
<keyword evidence="4 11" id="KW-0328">Glycosyltransferase</keyword>
<evidence type="ECO:0000313" key="12">
    <source>
        <dbReference type="Proteomes" id="UP001362899"/>
    </source>
</evidence>
<dbReference type="InterPro" id="IPR000312">
    <property type="entry name" value="Glycosyl_Trfase_fam3"/>
</dbReference>
<dbReference type="Proteomes" id="UP001362899">
    <property type="component" value="Unassembled WGS sequence"/>
</dbReference>
<dbReference type="GO" id="GO:0000162">
    <property type="term" value="P:L-tryptophan biosynthetic process"/>
    <property type="evidence" value="ECO:0007669"/>
    <property type="project" value="UniProtKB-KW"/>
</dbReference>
<dbReference type="InterPro" id="IPR035902">
    <property type="entry name" value="Nuc_phospho_transferase"/>
</dbReference>
<protein>
    <recommendedName>
        <fullName evidence="9">Anthranilate phosphoribosyltransferase</fullName>
        <ecNumber evidence="2">2.4.2.18</ecNumber>
    </recommendedName>
</protein>
<keyword evidence="3" id="KW-0028">Amino-acid biosynthesis</keyword>
<evidence type="ECO:0000256" key="3">
    <source>
        <dbReference type="ARBA" id="ARBA00022605"/>
    </source>
</evidence>
<dbReference type="FunFam" id="3.40.1030.10:FF:000002">
    <property type="entry name" value="Anthranilate phosphoribosyltransferase"/>
    <property type="match status" value="1"/>
</dbReference>
<dbReference type="GO" id="GO:0004048">
    <property type="term" value="F:anthranilate phosphoribosyltransferase activity"/>
    <property type="evidence" value="ECO:0007669"/>
    <property type="project" value="UniProtKB-EC"/>
</dbReference>
<dbReference type="HAMAP" id="MF_00211">
    <property type="entry name" value="TrpD"/>
    <property type="match status" value="1"/>
</dbReference>
<keyword evidence="5" id="KW-0808">Transferase</keyword>
<dbReference type="InterPro" id="IPR005940">
    <property type="entry name" value="Anthranilate_Pribosyl_Tfrase"/>
</dbReference>